<dbReference type="STRING" id="4529.A0A0E0R433"/>
<dbReference type="AlphaFoldDB" id="A0A0E0R433"/>
<protein>
    <recommendedName>
        <fullName evidence="3">RING-type domain-containing protein</fullName>
    </recommendedName>
</protein>
<dbReference type="Gramene" id="ORUFI11G02670.1">
    <property type="protein sequence ID" value="ORUFI11G02670.1"/>
    <property type="gene ID" value="ORUFI11G02670"/>
</dbReference>
<dbReference type="HOGENOM" id="CLU_621722_0_0_1"/>
<name>A0A0E0R433_ORYRU</name>
<evidence type="ECO:0000313" key="5">
    <source>
        <dbReference type="Proteomes" id="UP000008022"/>
    </source>
</evidence>
<dbReference type="PROSITE" id="PS50089">
    <property type="entry name" value="ZF_RING_2"/>
    <property type="match status" value="2"/>
</dbReference>
<dbReference type="Gene3D" id="3.30.40.10">
    <property type="entry name" value="Zinc/RING finger domain, C3HC4 (zinc finger)"/>
    <property type="match status" value="2"/>
</dbReference>
<dbReference type="EnsemblPlants" id="ORUFI11G02670.1">
    <property type="protein sequence ID" value="ORUFI11G02670.1"/>
    <property type="gene ID" value="ORUFI11G02670"/>
</dbReference>
<dbReference type="GO" id="GO:0036503">
    <property type="term" value="P:ERAD pathway"/>
    <property type="evidence" value="ECO:0007669"/>
    <property type="project" value="TreeGrafter"/>
</dbReference>
<dbReference type="InterPro" id="IPR042494">
    <property type="entry name" value="RNF103"/>
</dbReference>
<dbReference type="PANTHER" id="PTHR15302">
    <property type="entry name" value="E3 UBIQUITIN-PROTEIN LIGASE RNF103"/>
    <property type="match status" value="1"/>
</dbReference>
<feature type="domain" description="RING-type" evidence="3">
    <location>
        <begin position="386"/>
        <end position="423"/>
    </location>
</feature>
<reference evidence="5" key="1">
    <citation type="submission" date="2013-06" db="EMBL/GenBank/DDBJ databases">
        <authorList>
            <person name="Zhao Q."/>
        </authorList>
    </citation>
    <scope>NUCLEOTIDE SEQUENCE</scope>
    <source>
        <strain evidence="5">cv. W1943</strain>
    </source>
</reference>
<keyword evidence="1" id="KW-0479">Metal-binding</keyword>
<feature type="region of interest" description="Disordered" evidence="2">
    <location>
        <begin position="284"/>
        <end position="306"/>
    </location>
</feature>
<keyword evidence="5" id="KW-1185">Reference proteome</keyword>
<evidence type="ECO:0000256" key="1">
    <source>
        <dbReference type="PROSITE-ProRule" id="PRU00175"/>
    </source>
</evidence>
<dbReference type="GO" id="GO:0004842">
    <property type="term" value="F:ubiquitin-protein transferase activity"/>
    <property type="evidence" value="ECO:0007669"/>
    <property type="project" value="InterPro"/>
</dbReference>
<evidence type="ECO:0000313" key="4">
    <source>
        <dbReference type="EnsemblPlants" id="ORUFI11G02670.1"/>
    </source>
</evidence>
<keyword evidence="1" id="KW-0863">Zinc-finger</keyword>
<proteinExistence type="predicted"/>
<reference evidence="4" key="2">
    <citation type="submission" date="2015-06" db="UniProtKB">
        <authorList>
            <consortium name="EnsemblPlants"/>
        </authorList>
    </citation>
    <scope>IDENTIFICATION</scope>
</reference>
<accession>A0A0E0R433</accession>
<dbReference type="InterPro" id="IPR013083">
    <property type="entry name" value="Znf_RING/FYVE/PHD"/>
</dbReference>
<feature type="domain" description="RING-type" evidence="3">
    <location>
        <begin position="69"/>
        <end position="102"/>
    </location>
</feature>
<dbReference type="GO" id="GO:0005783">
    <property type="term" value="C:endoplasmic reticulum"/>
    <property type="evidence" value="ECO:0007669"/>
    <property type="project" value="TreeGrafter"/>
</dbReference>
<feature type="region of interest" description="Disordered" evidence="2">
    <location>
        <begin position="130"/>
        <end position="164"/>
    </location>
</feature>
<dbReference type="SMART" id="SM00184">
    <property type="entry name" value="RING"/>
    <property type="match status" value="2"/>
</dbReference>
<dbReference type="InterPro" id="IPR001841">
    <property type="entry name" value="Znf_RING"/>
</dbReference>
<evidence type="ECO:0000256" key="2">
    <source>
        <dbReference type="SAM" id="MobiDB-lite"/>
    </source>
</evidence>
<dbReference type="SUPFAM" id="SSF57850">
    <property type="entry name" value="RING/U-box"/>
    <property type="match status" value="2"/>
</dbReference>
<keyword evidence="1" id="KW-0862">Zinc</keyword>
<sequence length="441" mass="47138">MDPTAGTGSSTKKIPSWMVTELPMLSTEANRLPQIPSWMIRKPLMLCMEAGRSGKAAAAATADAMEQSCSVCLKNFEKDDCIWSMPCSHTFHQLCILGDRSCRPMAWWVVQASVVTRRGGWAAGMPPRWPGVARRPDFGGAGSERQRHRRPDGSAKGAGGGGSSSSLPVGTLGLHGAPPLLCGEFLCWIEAVAPQWGKLRLPKQCHLVPGSPSAKSSEAAGGWWNGGVLGELSGVVMGDGGILDVVTTMVASFLEPRLCGIVIPHKSVRVRLIPNSPAISFSSPEITTSSYQQREQPDGGGLPPASACVRARMDPTTTTTDSECDFIKKIPSWMIRNSPMHCMEAGHFGKDAAAAAAAATADAMEHALPCSDLHHLRVGKTAEQSCSVCLKNFEEGDYIWSMPCSHTFHQLCILGDRSCRVCHPAAPPSTEEKPEAPRTVN</sequence>
<dbReference type="GO" id="GO:0008270">
    <property type="term" value="F:zinc ion binding"/>
    <property type="evidence" value="ECO:0007669"/>
    <property type="project" value="UniProtKB-KW"/>
</dbReference>
<organism evidence="4 5">
    <name type="scientific">Oryza rufipogon</name>
    <name type="common">Brownbeard rice</name>
    <name type="synonym">Asian wild rice</name>
    <dbReference type="NCBI Taxonomy" id="4529"/>
    <lineage>
        <taxon>Eukaryota</taxon>
        <taxon>Viridiplantae</taxon>
        <taxon>Streptophyta</taxon>
        <taxon>Embryophyta</taxon>
        <taxon>Tracheophyta</taxon>
        <taxon>Spermatophyta</taxon>
        <taxon>Magnoliopsida</taxon>
        <taxon>Liliopsida</taxon>
        <taxon>Poales</taxon>
        <taxon>Poaceae</taxon>
        <taxon>BOP clade</taxon>
        <taxon>Oryzoideae</taxon>
        <taxon>Oryzeae</taxon>
        <taxon>Oryzinae</taxon>
        <taxon>Oryza</taxon>
    </lineage>
</organism>
<feature type="compositionally biased region" description="Polar residues" evidence="2">
    <location>
        <begin position="284"/>
        <end position="294"/>
    </location>
</feature>
<dbReference type="Pfam" id="PF17123">
    <property type="entry name" value="zf-RING_11"/>
    <property type="match status" value="2"/>
</dbReference>
<dbReference type="PANTHER" id="PTHR15302:SF0">
    <property type="entry name" value="E3 UBIQUITIN-PROTEIN LIGASE RNF103"/>
    <property type="match status" value="1"/>
</dbReference>
<dbReference type="Proteomes" id="UP000008022">
    <property type="component" value="Unassembled WGS sequence"/>
</dbReference>
<dbReference type="GO" id="GO:0016567">
    <property type="term" value="P:protein ubiquitination"/>
    <property type="evidence" value="ECO:0007669"/>
    <property type="project" value="InterPro"/>
</dbReference>
<evidence type="ECO:0000259" key="3">
    <source>
        <dbReference type="PROSITE" id="PS50089"/>
    </source>
</evidence>